<evidence type="ECO:0000313" key="5">
    <source>
        <dbReference type="EMBL" id="TVZ06796.1"/>
    </source>
</evidence>
<dbReference type="Gene3D" id="1.10.260.40">
    <property type="entry name" value="lambda repressor-like DNA-binding domains"/>
    <property type="match status" value="1"/>
</dbReference>
<dbReference type="InterPro" id="IPR010982">
    <property type="entry name" value="Lambda_DNA-bd_dom_sf"/>
</dbReference>
<protein>
    <submittedName>
        <fullName evidence="5">LacI family DNA-binding transcriptional regulator</fullName>
    </submittedName>
</protein>
<evidence type="ECO:0000256" key="2">
    <source>
        <dbReference type="ARBA" id="ARBA00023125"/>
    </source>
</evidence>
<keyword evidence="3" id="KW-0804">Transcription</keyword>
<keyword evidence="6" id="KW-1185">Reference proteome</keyword>
<feature type="domain" description="HTH lacI-type" evidence="4">
    <location>
        <begin position="1"/>
        <end position="50"/>
    </location>
</feature>
<comment type="caution">
    <text evidence="5">The sequence shown here is derived from an EMBL/GenBank/DDBJ whole genome shotgun (WGS) entry which is preliminary data.</text>
</comment>
<dbReference type="PROSITE" id="PS50932">
    <property type="entry name" value="HTH_LACI_2"/>
    <property type="match status" value="1"/>
</dbReference>
<dbReference type="PANTHER" id="PTHR30146:SF109">
    <property type="entry name" value="HTH-TYPE TRANSCRIPTIONAL REGULATOR GALS"/>
    <property type="match status" value="1"/>
</dbReference>
<dbReference type="CDD" id="cd01392">
    <property type="entry name" value="HTH_LacI"/>
    <property type="match status" value="1"/>
</dbReference>
<keyword evidence="2 5" id="KW-0238">DNA-binding</keyword>
<dbReference type="PANTHER" id="PTHR30146">
    <property type="entry name" value="LACI-RELATED TRANSCRIPTIONAL REPRESSOR"/>
    <property type="match status" value="1"/>
</dbReference>
<sequence length="63" mass="7006">MADVAELASVSHQTVSRVINDHPNVRQPTRMRVQAAIAELHYRPNRAARQRHPGTVAVGDTDH</sequence>
<proteinExistence type="predicted"/>
<organism evidence="5 6">
    <name type="scientific">Trebonia kvetii</name>
    <dbReference type="NCBI Taxonomy" id="2480626"/>
    <lineage>
        <taxon>Bacteria</taxon>
        <taxon>Bacillati</taxon>
        <taxon>Actinomycetota</taxon>
        <taxon>Actinomycetes</taxon>
        <taxon>Streptosporangiales</taxon>
        <taxon>Treboniaceae</taxon>
        <taxon>Trebonia</taxon>
    </lineage>
</organism>
<dbReference type="GO" id="GO:0000976">
    <property type="term" value="F:transcription cis-regulatory region binding"/>
    <property type="evidence" value="ECO:0007669"/>
    <property type="project" value="TreeGrafter"/>
</dbReference>
<dbReference type="Pfam" id="PF00356">
    <property type="entry name" value="LacI"/>
    <property type="match status" value="1"/>
</dbReference>
<dbReference type="InterPro" id="IPR000843">
    <property type="entry name" value="HTH_LacI"/>
</dbReference>
<evidence type="ECO:0000256" key="1">
    <source>
        <dbReference type="ARBA" id="ARBA00023015"/>
    </source>
</evidence>
<dbReference type="EMBL" id="RPFW01000001">
    <property type="protein sequence ID" value="TVZ06796.1"/>
    <property type="molecule type" value="Genomic_DNA"/>
</dbReference>
<dbReference type="SUPFAM" id="SSF47413">
    <property type="entry name" value="lambda repressor-like DNA-binding domains"/>
    <property type="match status" value="1"/>
</dbReference>
<keyword evidence="1" id="KW-0805">Transcription regulation</keyword>
<dbReference type="OrthoDB" id="3430936at2"/>
<accession>A0A6P2C8W7</accession>
<dbReference type="SMART" id="SM00354">
    <property type="entry name" value="HTH_LACI"/>
    <property type="match status" value="1"/>
</dbReference>
<evidence type="ECO:0000259" key="4">
    <source>
        <dbReference type="PROSITE" id="PS50932"/>
    </source>
</evidence>
<dbReference type="PROSITE" id="PS00356">
    <property type="entry name" value="HTH_LACI_1"/>
    <property type="match status" value="1"/>
</dbReference>
<reference evidence="5 6" key="1">
    <citation type="submission" date="2018-11" db="EMBL/GenBank/DDBJ databases">
        <title>Trebonia kvetii gen.nov., sp.nov., a novel acidophilic actinobacterium, and proposal of the new actinobacterial family Treboniaceae fam. nov.</title>
        <authorList>
            <person name="Rapoport D."/>
            <person name="Sagova-Mareckova M."/>
            <person name="Sedlacek I."/>
            <person name="Provaznik J."/>
            <person name="Kralova S."/>
            <person name="Pavlinic D."/>
            <person name="Benes V."/>
            <person name="Kopecky J."/>
        </authorList>
    </citation>
    <scope>NUCLEOTIDE SEQUENCE [LARGE SCALE GENOMIC DNA]</scope>
    <source>
        <strain evidence="5 6">15Tr583</strain>
    </source>
</reference>
<dbReference type="AlphaFoldDB" id="A0A6P2C8W7"/>
<gene>
    <name evidence="5" type="ORF">EAS64_05425</name>
</gene>
<evidence type="ECO:0000313" key="6">
    <source>
        <dbReference type="Proteomes" id="UP000460272"/>
    </source>
</evidence>
<dbReference type="Proteomes" id="UP000460272">
    <property type="component" value="Unassembled WGS sequence"/>
</dbReference>
<evidence type="ECO:0000256" key="3">
    <source>
        <dbReference type="ARBA" id="ARBA00023163"/>
    </source>
</evidence>
<dbReference type="GO" id="GO:0003700">
    <property type="term" value="F:DNA-binding transcription factor activity"/>
    <property type="evidence" value="ECO:0007669"/>
    <property type="project" value="TreeGrafter"/>
</dbReference>
<name>A0A6P2C8W7_9ACTN</name>